<protein>
    <submittedName>
        <fullName evidence="1">Uncharacterized protein</fullName>
    </submittedName>
</protein>
<proteinExistence type="predicted"/>
<sequence>MESTAPGAHAAPEPEDQSRFAEACMIVANVRSRLDRKDAQLAVRLIARDDRAAHEEAERTLGDRGLDPLLDDPRLLRALIGTRYGVCASLPLFCYVVVRQALREVGEDDRALADYVAAIVLHFGMRDRAMRVGEVDDERYDTLAALLGAVDTVDARRSFLVRAHLGNYALWLSGLFPDRVEHLRWRRGGPDLEYYEAMGRRGFQLAADHRLAAEHGLRGLYAAVGERFGVVRCALNRVSDRLLFPHHHTPERLMRQVRDDVRYRLAS</sequence>
<accession>A0AA37QFV4</accession>
<gene>
    <name evidence="1" type="ORF">rosag_25560</name>
</gene>
<reference evidence="1" key="1">
    <citation type="submission" date="2022-08" db="EMBL/GenBank/DDBJ databases">
        <title>Draft genome sequencing of Roseisolibacter agri AW1220.</title>
        <authorList>
            <person name="Tobiishi Y."/>
            <person name="Tonouchi A."/>
        </authorList>
    </citation>
    <scope>NUCLEOTIDE SEQUENCE</scope>
    <source>
        <strain evidence="1">AW1220</strain>
    </source>
</reference>
<comment type="caution">
    <text evidence="1">The sequence shown here is derived from an EMBL/GenBank/DDBJ whole genome shotgun (WGS) entry which is preliminary data.</text>
</comment>
<dbReference type="EMBL" id="BRXS01000004">
    <property type="protein sequence ID" value="GLC26043.1"/>
    <property type="molecule type" value="Genomic_DNA"/>
</dbReference>
<name>A0AA37QFV4_9BACT</name>
<keyword evidence="2" id="KW-1185">Reference proteome</keyword>
<evidence type="ECO:0000313" key="1">
    <source>
        <dbReference type="EMBL" id="GLC26043.1"/>
    </source>
</evidence>
<organism evidence="1 2">
    <name type="scientific">Roseisolibacter agri</name>
    <dbReference type="NCBI Taxonomy" id="2014610"/>
    <lineage>
        <taxon>Bacteria</taxon>
        <taxon>Pseudomonadati</taxon>
        <taxon>Gemmatimonadota</taxon>
        <taxon>Gemmatimonadia</taxon>
        <taxon>Gemmatimonadales</taxon>
        <taxon>Gemmatimonadaceae</taxon>
        <taxon>Roseisolibacter</taxon>
    </lineage>
</organism>
<evidence type="ECO:0000313" key="2">
    <source>
        <dbReference type="Proteomes" id="UP001161325"/>
    </source>
</evidence>
<dbReference type="Proteomes" id="UP001161325">
    <property type="component" value="Unassembled WGS sequence"/>
</dbReference>
<dbReference type="AlphaFoldDB" id="A0AA37QFV4"/>